<dbReference type="AlphaFoldDB" id="A0A3R5TSB1"/>
<feature type="non-terminal residue" evidence="1">
    <location>
        <position position="79"/>
    </location>
</feature>
<organism evidence="1 2">
    <name type="scientific">Mytilus galloprovincialis</name>
    <name type="common">Mediterranean mussel</name>
    <dbReference type="NCBI Taxonomy" id="29158"/>
    <lineage>
        <taxon>Eukaryota</taxon>
        <taxon>Metazoa</taxon>
        <taxon>Spiralia</taxon>
        <taxon>Lophotrochozoa</taxon>
        <taxon>Mollusca</taxon>
        <taxon>Bivalvia</taxon>
        <taxon>Autobranchia</taxon>
        <taxon>Pteriomorphia</taxon>
        <taxon>Mytilida</taxon>
        <taxon>Mytiloidea</taxon>
        <taxon>Mytilidae</taxon>
        <taxon>Mytilinae</taxon>
        <taxon>Mytilus</taxon>
    </lineage>
</organism>
<keyword evidence="2" id="KW-1185">Reference proteome</keyword>
<sequence length="79" mass="8316">LDLVTALKQTYVSVVQDAVGNVANVEMPANVLVAVDVPDVKLFAIVQVLAYVDVIVLVRQIANVNLGAPASETKTPTTL</sequence>
<evidence type="ECO:0000313" key="1">
    <source>
        <dbReference type="EMBL" id="OPL21191.1"/>
    </source>
</evidence>
<protein>
    <submittedName>
        <fullName evidence="1">Uncharacterized protein</fullName>
    </submittedName>
</protein>
<feature type="non-terminal residue" evidence="1">
    <location>
        <position position="1"/>
    </location>
</feature>
<evidence type="ECO:0000313" key="2">
    <source>
        <dbReference type="Proteomes" id="UP000266721"/>
    </source>
</evidence>
<reference evidence="1 2" key="1">
    <citation type="journal article" date="2016" name="PLoS ONE">
        <title>A First Insight into the Genome of the Filter-Feeder Mussel Mytilus galloprovincialis.</title>
        <authorList>
            <person name="Murgarella M."/>
            <person name="Puiu D."/>
            <person name="Novoa B."/>
            <person name="Figueras A."/>
            <person name="Posada D."/>
            <person name="Canchaya C."/>
        </authorList>
    </citation>
    <scope>NUCLEOTIDE SEQUENCE [LARGE SCALE GENOMIC DNA]</scope>
    <source>
        <tissue evidence="1">Muscle</tissue>
    </source>
</reference>
<accession>A0A3R5TSB1</accession>
<dbReference type="EMBL" id="KV594231">
    <property type="protein sequence ID" value="OPL21191.1"/>
    <property type="molecule type" value="Genomic_DNA"/>
</dbReference>
<name>A0A3R5TSB1_MYTGA</name>
<dbReference type="Proteomes" id="UP000266721">
    <property type="component" value="Unassembled WGS sequence"/>
</dbReference>
<proteinExistence type="predicted"/>
<gene>
    <name evidence="1" type="ORF">AM593_03594</name>
</gene>